<evidence type="ECO:0000256" key="1">
    <source>
        <dbReference type="SAM" id="SignalP"/>
    </source>
</evidence>
<name>A0A5D8YX03_9GAMM</name>
<keyword evidence="3" id="KW-1185">Reference proteome</keyword>
<dbReference type="Proteomes" id="UP000323164">
    <property type="component" value="Unassembled WGS sequence"/>
</dbReference>
<dbReference type="EMBL" id="VTRV01000143">
    <property type="protein sequence ID" value="TZF87265.1"/>
    <property type="molecule type" value="Genomic_DNA"/>
</dbReference>
<sequence>MKRHSLPLVLFVALTAAAAAFPAVALPPSPRDPLWIEPVRAEPVDDALLGTLTGKYFGADMLVGVRIDLVSHLASAGGGSAAATGSLYIRREGSGFIVQVDSRTQATAGADGTASGNANATGGDAINVQGIGQVTQIAGDGNRMGNLAVIRVVGDLPAPQGFNGATQSQAQDGPMTATIHFDGTGMQIGVAGIGANIGQNVTTGASASGSILQFGRIAGDGFVADNMLQLQMLTTAMPTLSLHQAGIQQALIAIAGLPH</sequence>
<feature type="chain" id="PRO_5022762417" description="Flagellar basal body protein" evidence="1">
    <location>
        <begin position="26"/>
        <end position="259"/>
    </location>
</feature>
<dbReference type="OrthoDB" id="6023432at2"/>
<dbReference type="AlphaFoldDB" id="A0A5D8YX03"/>
<reference evidence="2 3" key="1">
    <citation type="submission" date="2019-08" db="EMBL/GenBank/DDBJ databases">
        <title>Draft genome sequence of Lysobacter sp. UKS-15.</title>
        <authorList>
            <person name="Im W.-T."/>
        </authorList>
    </citation>
    <scope>NUCLEOTIDE SEQUENCE [LARGE SCALE GENOMIC DNA]</scope>
    <source>
        <strain evidence="2 3">UKS-15</strain>
    </source>
</reference>
<organism evidence="2 3">
    <name type="scientific">Cognatilysobacter lacus</name>
    <dbReference type="NCBI Taxonomy" id="1643323"/>
    <lineage>
        <taxon>Bacteria</taxon>
        <taxon>Pseudomonadati</taxon>
        <taxon>Pseudomonadota</taxon>
        <taxon>Gammaproteobacteria</taxon>
        <taxon>Lysobacterales</taxon>
        <taxon>Lysobacteraceae</taxon>
        <taxon>Cognatilysobacter</taxon>
    </lineage>
</organism>
<gene>
    <name evidence="2" type="ORF">FW784_11390</name>
</gene>
<accession>A0A5D8YX03</accession>
<evidence type="ECO:0000313" key="2">
    <source>
        <dbReference type="EMBL" id="TZF87265.1"/>
    </source>
</evidence>
<proteinExistence type="predicted"/>
<dbReference type="RefSeq" id="WP_149353464.1">
    <property type="nucleotide sequence ID" value="NZ_VTRV01000143.1"/>
</dbReference>
<evidence type="ECO:0000313" key="3">
    <source>
        <dbReference type="Proteomes" id="UP000323164"/>
    </source>
</evidence>
<evidence type="ECO:0008006" key="4">
    <source>
        <dbReference type="Google" id="ProtNLM"/>
    </source>
</evidence>
<comment type="caution">
    <text evidence="2">The sequence shown here is derived from an EMBL/GenBank/DDBJ whole genome shotgun (WGS) entry which is preliminary data.</text>
</comment>
<keyword evidence="1" id="KW-0732">Signal</keyword>
<protein>
    <recommendedName>
        <fullName evidence="4">Flagellar basal body protein</fullName>
    </recommendedName>
</protein>
<feature type="signal peptide" evidence="1">
    <location>
        <begin position="1"/>
        <end position="25"/>
    </location>
</feature>